<sequence>MAESSTSTYRSALSGHSIFLSHSGAQKNLVEQLCVDLESCNRSVFFDKRSDSLPKGEPFPQHIFKAIQECQVGVVVLSEEFFSSKWPMLELVAMSKRMRLGNSRLKIMPIFLSISPIECRDVRNHGRWLSTWCEWAQEDKRMDIEEWKEALKLLGRMNGFVYKVGLGEVKFRKEIVKEICKVVSPTTTWDDSHVEGRSRLCKIICDKLDTMQACTQARVVGVYGVGGVGKTTLCKSLCKHFFREYEGKVCHVELKEGGNKLDLLRQVLRRLTNTSEKVMQGFSEDECYSLLRQNIIKQKVFIAIDNVFDSSKCLEEASAYLQLNYFPNSVVVVTARSLDQLQMLKIEKSNCLAMPDLKYAEARSLFLYHATHAGHVKDAPGVEVGDEIIKRCLKKCYFGKGRKGKHHYHPLALEVLGRQLGYNPEPWKVQLDELDAGDAFNQLRERGSQHPIFSILRRSFDVLGDEDQLLFMDAALFNPRLGTDVLKWLSLVNGMSVKVVKQRLMGLKRKSVIEVVGDGTRGIGMHDLWREFAMMETRIGDRERQRWVYDVIDNRSLRSNEEGDVVGVRFSGGWFNLQRICVRRTKRAWQHNLKAVRRQTLYERNGIKSALQIFKSCLSLSPMRTDHLNWLNSAMDSSSISGDELDFRSCTNVTVLKLVRPMLEVLDLGALQNLRSLQCSLGESFHGRTQSYSPPVPGVQVRGLGGLNNLVILLLDGIPHRSLWIGQISGLTRLQVLRLDSAEEDFGRALQGTLKRKCKCKNRYPDLRRLWSLQNLTIRHFCNKAKSISGFSKRMSYLRTLDLSYCSFSRCDGVGDLIALEELKMVWCKKLKELPNLRRLTKLRKLDISGCWSITALPGFGALIAVATLDASCCFKLAQLPDLSNLIHLETLHLIGSPISTLPGLGNAVSLRSIIGIVFEAIEGYDDLHMLRASPVSCKPVSL</sequence>
<dbReference type="Pfam" id="PF00931">
    <property type="entry name" value="NB-ARC"/>
    <property type="match status" value="1"/>
</dbReference>
<dbReference type="PROSITE" id="PS50104">
    <property type="entry name" value="TIR"/>
    <property type="match status" value="1"/>
</dbReference>
<name>A0A8T0IUB1_CERPU</name>
<dbReference type="Proteomes" id="UP000822688">
    <property type="component" value="Chromosome 2"/>
</dbReference>
<comment type="caution">
    <text evidence="2">The sequence shown here is derived from an EMBL/GenBank/DDBJ whole genome shotgun (WGS) entry which is preliminary data.</text>
</comment>
<organism evidence="2 3">
    <name type="scientific">Ceratodon purpureus</name>
    <name type="common">Fire moss</name>
    <name type="synonym">Dicranum purpureum</name>
    <dbReference type="NCBI Taxonomy" id="3225"/>
    <lineage>
        <taxon>Eukaryota</taxon>
        <taxon>Viridiplantae</taxon>
        <taxon>Streptophyta</taxon>
        <taxon>Embryophyta</taxon>
        <taxon>Bryophyta</taxon>
        <taxon>Bryophytina</taxon>
        <taxon>Bryopsida</taxon>
        <taxon>Dicranidae</taxon>
        <taxon>Pseudoditrichales</taxon>
        <taxon>Ditrichaceae</taxon>
        <taxon>Ceratodon</taxon>
    </lineage>
</organism>
<evidence type="ECO:0000259" key="1">
    <source>
        <dbReference type="PROSITE" id="PS50104"/>
    </source>
</evidence>
<dbReference type="SUPFAM" id="SSF52540">
    <property type="entry name" value="P-loop containing nucleoside triphosphate hydrolases"/>
    <property type="match status" value="1"/>
</dbReference>
<proteinExistence type="predicted"/>
<dbReference type="EMBL" id="CM026422">
    <property type="protein sequence ID" value="KAG0586685.1"/>
    <property type="molecule type" value="Genomic_DNA"/>
</dbReference>
<dbReference type="Gene3D" id="3.80.10.10">
    <property type="entry name" value="Ribonuclease Inhibitor"/>
    <property type="match status" value="1"/>
</dbReference>
<dbReference type="GO" id="GO:0043531">
    <property type="term" value="F:ADP binding"/>
    <property type="evidence" value="ECO:0007669"/>
    <property type="project" value="InterPro"/>
</dbReference>
<keyword evidence="3" id="KW-1185">Reference proteome</keyword>
<dbReference type="PANTHER" id="PTHR11017:SF579">
    <property type="entry name" value="TIR DOMAIN-CONTAINING PROTEIN"/>
    <property type="match status" value="1"/>
</dbReference>
<reference evidence="2" key="1">
    <citation type="submission" date="2020-06" db="EMBL/GenBank/DDBJ databases">
        <title>WGS assembly of Ceratodon purpureus strain R40.</title>
        <authorList>
            <person name="Carey S.B."/>
            <person name="Jenkins J."/>
            <person name="Shu S."/>
            <person name="Lovell J.T."/>
            <person name="Sreedasyam A."/>
            <person name="Maumus F."/>
            <person name="Tiley G.P."/>
            <person name="Fernandez-Pozo N."/>
            <person name="Barry K."/>
            <person name="Chen C."/>
            <person name="Wang M."/>
            <person name="Lipzen A."/>
            <person name="Daum C."/>
            <person name="Saski C.A."/>
            <person name="Payton A.C."/>
            <person name="Mcbreen J.C."/>
            <person name="Conrad R.E."/>
            <person name="Kollar L.M."/>
            <person name="Olsson S."/>
            <person name="Huttunen S."/>
            <person name="Landis J.B."/>
            <person name="Wickett N.J."/>
            <person name="Johnson M.G."/>
            <person name="Rensing S.A."/>
            <person name="Grimwood J."/>
            <person name="Schmutz J."/>
            <person name="Mcdaniel S.F."/>
        </authorList>
    </citation>
    <scope>NUCLEOTIDE SEQUENCE</scope>
    <source>
        <strain evidence="2">R40</strain>
    </source>
</reference>
<feature type="domain" description="TIR" evidence="1">
    <location>
        <begin position="14"/>
        <end position="183"/>
    </location>
</feature>
<dbReference type="InterPro" id="IPR000157">
    <property type="entry name" value="TIR_dom"/>
</dbReference>
<dbReference type="Pfam" id="PF01582">
    <property type="entry name" value="TIR"/>
    <property type="match status" value="1"/>
</dbReference>
<dbReference type="SUPFAM" id="SSF52200">
    <property type="entry name" value="Toll/Interleukin receptor TIR domain"/>
    <property type="match status" value="1"/>
</dbReference>
<dbReference type="SUPFAM" id="SSF52058">
    <property type="entry name" value="L domain-like"/>
    <property type="match status" value="1"/>
</dbReference>
<dbReference type="SMART" id="SM00255">
    <property type="entry name" value="TIR"/>
    <property type="match status" value="1"/>
</dbReference>
<dbReference type="GO" id="GO:0006952">
    <property type="term" value="P:defense response"/>
    <property type="evidence" value="ECO:0007669"/>
    <property type="project" value="InterPro"/>
</dbReference>
<evidence type="ECO:0000313" key="3">
    <source>
        <dbReference type="Proteomes" id="UP000822688"/>
    </source>
</evidence>
<accession>A0A8T0IUB1</accession>
<dbReference type="GO" id="GO:0007165">
    <property type="term" value="P:signal transduction"/>
    <property type="evidence" value="ECO:0007669"/>
    <property type="project" value="InterPro"/>
</dbReference>
<dbReference type="Gene3D" id="3.40.50.10140">
    <property type="entry name" value="Toll/interleukin-1 receptor homology (TIR) domain"/>
    <property type="match status" value="1"/>
</dbReference>
<evidence type="ECO:0000313" key="2">
    <source>
        <dbReference type="EMBL" id="KAG0586685.1"/>
    </source>
</evidence>
<dbReference type="PANTHER" id="PTHR11017">
    <property type="entry name" value="LEUCINE-RICH REPEAT-CONTAINING PROTEIN"/>
    <property type="match status" value="1"/>
</dbReference>
<dbReference type="Gene3D" id="3.40.50.300">
    <property type="entry name" value="P-loop containing nucleotide triphosphate hydrolases"/>
    <property type="match status" value="1"/>
</dbReference>
<dbReference type="InterPro" id="IPR044974">
    <property type="entry name" value="Disease_R_plants"/>
</dbReference>
<dbReference type="InterPro" id="IPR035897">
    <property type="entry name" value="Toll_tir_struct_dom_sf"/>
</dbReference>
<dbReference type="InterPro" id="IPR027417">
    <property type="entry name" value="P-loop_NTPase"/>
</dbReference>
<gene>
    <name evidence="2" type="ORF">KC19_2G108800</name>
</gene>
<dbReference type="InterPro" id="IPR002182">
    <property type="entry name" value="NB-ARC"/>
</dbReference>
<protein>
    <recommendedName>
        <fullName evidence="1">TIR domain-containing protein</fullName>
    </recommendedName>
</protein>
<dbReference type="AlphaFoldDB" id="A0A8T0IUB1"/>
<dbReference type="InterPro" id="IPR032675">
    <property type="entry name" value="LRR_dom_sf"/>
</dbReference>
<dbReference type="PRINTS" id="PR00364">
    <property type="entry name" value="DISEASERSIST"/>
</dbReference>